<dbReference type="EMBL" id="JAECZB010000098">
    <property type="protein sequence ID" value="MBH8555825.1"/>
    <property type="molecule type" value="Genomic_DNA"/>
</dbReference>
<dbReference type="PANTHER" id="PTHR41795:SF1">
    <property type="entry name" value="EXOPOLYSACCHARIDE SYNTHESIS PROTEIN"/>
    <property type="match status" value="1"/>
</dbReference>
<protein>
    <submittedName>
        <fullName evidence="2">Exopolysaccharide biosynthesis protein</fullName>
    </submittedName>
</protein>
<gene>
    <name evidence="2" type="ORF">I8751_26455</name>
</gene>
<dbReference type="Pfam" id="PF06055">
    <property type="entry name" value="ExoD"/>
    <property type="match status" value="1"/>
</dbReference>
<dbReference type="PIRSF" id="PIRSF033239">
    <property type="entry name" value="ExoD"/>
    <property type="match status" value="1"/>
</dbReference>
<dbReference type="RefSeq" id="WP_214442057.1">
    <property type="nucleotide sequence ID" value="NZ_JAECZB010000098.1"/>
</dbReference>
<comment type="caution">
    <text evidence="2">The sequence shown here is derived from an EMBL/GenBank/DDBJ whole genome shotgun (WGS) entry which is preliminary data.</text>
</comment>
<evidence type="ECO:0000256" key="1">
    <source>
        <dbReference type="SAM" id="Phobius"/>
    </source>
</evidence>
<proteinExistence type="predicted"/>
<keyword evidence="1" id="KW-0472">Membrane</keyword>
<keyword evidence="1" id="KW-0812">Transmembrane</keyword>
<dbReference type="Proteomes" id="UP000599391">
    <property type="component" value="Unassembled WGS sequence"/>
</dbReference>
<dbReference type="InterPro" id="IPR010331">
    <property type="entry name" value="ExoD"/>
</dbReference>
<keyword evidence="3" id="KW-1185">Reference proteome</keyword>
<organism evidence="2 3">
    <name type="scientific">Atlanticothrix silvestris CENA357</name>
    <dbReference type="NCBI Taxonomy" id="1725252"/>
    <lineage>
        <taxon>Bacteria</taxon>
        <taxon>Bacillati</taxon>
        <taxon>Cyanobacteriota</taxon>
        <taxon>Cyanophyceae</taxon>
        <taxon>Nostocales</taxon>
        <taxon>Nodulariaceae</taxon>
        <taxon>Atlanticothrix</taxon>
        <taxon>Atlanticothrix silvestris</taxon>
    </lineage>
</organism>
<evidence type="ECO:0000313" key="3">
    <source>
        <dbReference type="Proteomes" id="UP000599391"/>
    </source>
</evidence>
<reference evidence="2 3" key="1">
    <citation type="journal article" date="2021" name="Int. J. Syst. Evol. Microbiol.">
        <title>Amazonocrinis nigriterrae gen. nov., sp. nov., Atlanticothrix silvestris gen. nov., sp. nov. and Dendronalium phyllosphericum gen. nov., sp. nov., nostocacean cyanobacteria from Brazilian environments.</title>
        <authorList>
            <person name="Alvarenga D.O."/>
            <person name="Andreote A.P.D."/>
            <person name="Branco L.H.Z."/>
            <person name="Delbaje E."/>
            <person name="Cruz R.B."/>
            <person name="Varani A.M."/>
            <person name="Fiore M.F."/>
        </authorList>
    </citation>
    <scope>NUCLEOTIDE SEQUENCE [LARGE SCALE GENOMIC DNA]</scope>
    <source>
        <strain evidence="2 3">CENA357</strain>
    </source>
</reference>
<sequence length="205" mass="23021">MHLRFSQEIKSLLQRLTEQQLTLGEILAETSERGFSLVIALLVLPFLLPMPPGLTGPFGGACLLLSVQMVLGRRSPWLPRRISRYKFPRPFAQLLLQNLQRLTKILEKIARPRLKKIAKNPLIWRINGLCISWLTILLISPIPFTNPIPTVGILLLAVATIEADGLLICISYVITALITLLFGFIGYAFWLAPSLLPSMFRLAQL</sequence>
<dbReference type="PANTHER" id="PTHR41795">
    <property type="entry name" value="EXOPOLYSACCHARIDE SYNTHESIS PROTEIN"/>
    <property type="match status" value="1"/>
</dbReference>
<feature type="transmembrane region" description="Helical" evidence="1">
    <location>
        <begin position="122"/>
        <end position="145"/>
    </location>
</feature>
<accession>A0A8J7HNS0</accession>
<evidence type="ECO:0000313" key="2">
    <source>
        <dbReference type="EMBL" id="MBH8555825.1"/>
    </source>
</evidence>
<dbReference type="AlphaFoldDB" id="A0A8J7HNS0"/>
<feature type="transmembrane region" description="Helical" evidence="1">
    <location>
        <begin position="165"/>
        <end position="192"/>
    </location>
</feature>
<name>A0A8J7HNS0_9CYAN</name>
<keyword evidence="1" id="KW-1133">Transmembrane helix</keyword>